<dbReference type="Proteomes" id="UP000031641">
    <property type="component" value="Chromosome"/>
</dbReference>
<dbReference type="GO" id="GO:0005047">
    <property type="term" value="F:signal recognition particle binding"/>
    <property type="evidence" value="ECO:0007669"/>
    <property type="project" value="TreeGrafter"/>
</dbReference>
<dbReference type="GO" id="GO:0003924">
    <property type="term" value="F:GTPase activity"/>
    <property type="evidence" value="ECO:0007669"/>
    <property type="project" value="UniProtKB-UniRule"/>
</dbReference>
<dbReference type="InterPro" id="IPR027417">
    <property type="entry name" value="P-loop_NTPase"/>
</dbReference>
<dbReference type="STRING" id="29554.MCAN360_0141"/>
<feature type="domain" description="Signal recognition particle SRP54 helical bundle" evidence="13">
    <location>
        <begin position="52"/>
        <end position="133"/>
    </location>
</feature>
<keyword evidence="3 9" id="KW-0547">Nucleotide-binding</keyword>
<dbReference type="SMART" id="SM00382">
    <property type="entry name" value="AAA"/>
    <property type="match status" value="1"/>
</dbReference>
<evidence type="ECO:0000256" key="4">
    <source>
        <dbReference type="ARBA" id="ARBA00022801"/>
    </source>
</evidence>
<keyword evidence="2 9" id="KW-0963">Cytoplasm</keyword>
<evidence type="ECO:0000313" key="14">
    <source>
        <dbReference type="EMBL" id="BAP39400.1"/>
    </source>
</evidence>
<evidence type="ECO:0000259" key="12">
    <source>
        <dbReference type="SMART" id="SM00962"/>
    </source>
</evidence>
<dbReference type="GO" id="GO:0005737">
    <property type="term" value="C:cytoplasm"/>
    <property type="evidence" value="ECO:0007669"/>
    <property type="project" value="UniProtKB-SubCell"/>
</dbReference>
<evidence type="ECO:0000256" key="9">
    <source>
        <dbReference type="HAMAP-Rule" id="MF_00920"/>
    </source>
</evidence>
<protein>
    <recommendedName>
        <fullName evidence="9">Signal recognition particle receptor FtsY</fullName>
        <shortName evidence="9">SRP receptor</shortName>
        <ecNumber evidence="9">3.6.5.4</ecNumber>
    </recommendedName>
</protein>
<dbReference type="GO" id="GO:0051301">
    <property type="term" value="P:cell division"/>
    <property type="evidence" value="ECO:0007669"/>
    <property type="project" value="UniProtKB-KW"/>
</dbReference>
<feature type="binding site" evidence="9">
    <location>
        <begin position="240"/>
        <end position="244"/>
    </location>
    <ligand>
        <name>GTP</name>
        <dbReference type="ChEBI" id="CHEBI:37565"/>
    </ligand>
</feature>
<dbReference type="GO" id="GO:0005525">
    <property type="term" value="F:GTP binding"/>
    <property type="evidence" value="ECO:0007669"/>
    <property type="project" value="UniProtKB-UniRule"/>
</dbReference>
<dbReference type="EMBL" id="AP014631">
    <property type="protein sequence ID" value="BAP39400.1"/>
    <property type="molecule type" value="Genomic_DNA"/>
</dbReference>
<gene>
    <name evidence="9 14" type="primary">ftsY</name>
    <name evidence="14" type="ORF">MCAN360_0141</name>
</gene>
<evidence type="ECO:0000256" key="3">
    <source>
        <dbReference type="ARBA" id="ARBA00022741"/>
    </source>
</evidence>
<comment type="similarity">
    <text evidence="9">Belongs to the GTP-binding SRP family. FtsY subfamily.</text>
</comment>
<dbReference type="HAMAP" id="MF_00920">
    <property type="entry name" value="FtsY"/>
    <property type="match status" value="1"/>
</dbReference>
<keyword evidence="5 9" id="KW-0342">GTP-binding</keyword>
<organism evidence="14 15">
    <name type="scientific">Metamycoplasma canadense</name>
    <dbReference type="NCBI Taxonomy" id="29554"/>
    <lineage>
        <taxon>Bacteria</taxon>
        <taxon>Bacillati</taxon>
        <taxon>Mycoplasmatota</taxon>
        <taxon>Mycoplasmoidales</taxon>
        <taxon>Metamycoplasmataceae</taxon>
        <taxon>Metamycoplasma</taxon>
    </lineage>
</organism>
<sequence>MLGVIMGFWSKLKEKLFGTEEERIAKKQAKIEKKEKLQLEKELKKKNKLDNYIAGLSKSNSSFVESIKQLQNKHNKIDEDFFEELEEILIMSDISTKLVQIIIEECKKEVKNENIKDPKLINEIIADKLFTIYASNSIIDTTLDIKKDRINVILVVGVNGSGKTTSISKIAYKLINEGNKVLIAAGDTFRAAAVEQLEIWANKVGADIIKPKENETDPAAVVYRAIDKVIAENYNVLIIDTAGRLQNKVNLMNELAKINKVLGSKIEGAPHESLLVLDATTGQNGVSQARSFGEATKLTGIILTKMDGTSKGGIVLTIKDEINLAVKFIGLGERVEDLAEFDLDSYIYGLMRGIND</sequence>
<dbReference type="FunFam" id="1.20.120.140:FF:000002">
    <property type="entry name" value="Signal recognition particle receptor FtsY"/>
    <property type="match status" value="1"/>
</dbReference>
<keyword evidence="10" id="KW-0175">Coiled coil</keyword>
<keyword evidence="1 9" id="KW-1003">Cell membrane</keyword>
<dbReference type="SMART" id="SM00962">
    <property type="entry name" value="SRP54"/>
    <property type="match status" value="1"/>
</dbReference>
<feature type="coiled-coil region" evidence="10">
    <location>
        <begin position="22"/>
        <end position="49"/>
    </location>
</feature>
<evidence type="ECO:0000256" key="5">
    <source>
        <dbReference type="ARBA" id="ARBA00023134"/>
    </source>
</evidence>
<keyword evidence="4 9" id="KW-0378">Hydrolase</keyword>
<feature type="domain" description="SRP54-type proteins GTP-binding" evidence="12">
    <location>
        <begin position="150"/>
        <end position="352"/>
    </location>
</feature>
<evidence type="ECO:0000259" key="11">
    <source>
        <dbReference type="SMART" id="SM00382"/>
    </source>
</evidence>
<dbReference type="SMART" id="SM00963">
    <property type="entry name" value="SRP54_N"/>
    <property type="match status" value="1"/>
</dbReference>
<evidence type="ECO:0000256" key="8">
    <source>
        <dbReference type="ARBA" id="ARBA00048027"/>
    </source>
</evidence>
<dbReference type="FunFam" id="3.40.50.300:FF:000053">
    <property type="entry name" value="Signal recognition particle receptor FtsY"/>
    <property type="match status" value="1"/>
</dbReference>
<dbReference type="EC" id="3.6.5.4" evidence="9"/>
<comment type="subunit">
    <text evidence="9">Part of the signal recognition particle protein translocation system, which is composed of SRP and FtsY.</text>
</comment>
<dbReference type="GO" id="GO:0005886">
    <property type="term" value="C:plasma membrane"/>
    <property type="evidence" value="ECO:0007669"/>
    <property type="project" value="UniProtKB-SubCell"/>
</dbReference>
<feature type="binding site" evidence="9">
    <location>
        <begin position="304"/>
        <end position="307"/>
    </location>
    <ligand>
        <name>GTP</name>
        <dbReference type="ChEBI" id="CHEBI:37565"/>
    </ligand>
</feature>
<dbReference type="CDD" id="cd17874">
    <property type="entry name" value="FtsY"/>
    <property type="match status" value="1"/>
</dbReference>
<dbReference type="InterPro" id="IPR013822">
    <property type="entry name" value="Signal_recog_particl_SRP54_hlx"/>
</dbReference>
<keyword evidence="14" id="KW-0131">Cell cycle</keyword>
<proteinExistence type="inferred from homology"/>
<accession>A0A077L536</accession>
<comment type="subcellular location">
    <subcellularLocation>
        <location evidence="9">Cell membrane</location>
        <topology evidence="9">Peripheral membrane protein</topology>
        <orientation evidence="9">Cytoplasmic side</orientation>
    </subcellularLocation>
    <subcellularLocation>
        <location evidence="9">Cytoplasm</location>
    </subcellularLocation>
</comment>
<dbReference type="Pfam" id="PF02881">
    <property type="entry name" value="SRP54_N"/>
    <property type="match status" value="1"/>
</dbReference>
<dbReference type="InterPro" id="IPR000897">
    <property type="entry name" value="SRP54_GTPase_dom"/>
</dbReference>
<comment type="function">
    <text evidence="9">Involved in targeting and insertion of nascent membrane proteins into the cytoplasmic membrane. Acts as a receptor for the complex formed by the signal recognition particle (SRP) and the ribosome-nascent chain (RNC).</text>
</comment>
<keyword evidence="6 9" id="KW-0472">Membrane</keyword>
<dbReference type="AlphaFoldDB" id="A0A077L536"/>
<dbReference type="KEGG" id="mcan:MCAN360_0141"/>
<feature type="binding site" evidence="9">
    <location>
        <begin position="157"/>
        <end position="164"/>
    </location>
    <ligand>
        <name>GTP</name>
        <dbReference type="ChEBI" id="CHEBI:37565"/>
    </ligand>
</feature>
<evidence type="ECO:0000256" key="7">
    <source>
        <dbReference type="ARBA" id="ARBA00023170"/>
    </source>
</evidence>
<evidence type="ECO:0000256" key="6">
    <source>
        <dbReference type="ARBA" id="ARBA00023136"/>
    </source>
</evidence>
<evidence type="ECO:0000256" key="2">
    <source>
        <dbReference type="ARBA" id="ARBA00022490"/>
    </source>
</evidence>
<dbReference type="SUPFAM" id="SSF52540">
    <property type="entry name" value="P-loop containing nucleoside triphosphate hydrolases"/>
    <property type="match status" value="1"/>
</dbReference>
<dbReference type="InterPro" id="IPR036225">
    <property type="entry name" value="SRP/SRP_N"/>
</dbReference>
<keyword evidence="15" id="KW-1185">Reference proteome</keyword>
<dbReference type="Gene3D" id="3.40.50.300">
    <property type="entry name" value="P-loop containing nucleotide triphosphate hydrolases"/>
    <property type="match status" value="1"/>
</dbReference>
<dbReference type="PANTHER" id="PTHR43134:SF1">
    <property type="entry name" value="SIGNAL RECOGNITION PARTICLE RECEPTOR SUBUNIT ALPHA"/>
    <property type="match status" value="1"/>
</dbReference>
<comment type="catalytic activity">
    <reaction evidence="8 9">
        <text>GTP + H2O = GDP + phosphate + H(+)</text>
        <dbReference type="Rhea" id="RHEA:19669"/>
        <dbReference type="ChEBI" id="CHEBI:15377"/>
        <dbReference type="ChEBI" id="CHEBI:15378"/>
        <dbReference type="ChEBI" id="CHEBI:37565"/>
        <dbReference type="ChEBI" id="CHEBI:43474"/>
        <dbReference type="ChEBI" id="CHEBI:58189"/>
        <dbReference type="EC" id="3.6.5.4"/>
    </reaction>
</comment>
<dbReference type="InterPro" id="IPR042101">
    <property type="entry name" value="SRP54_N_sf"/>
</dbReference>
<evidence type="ECO:0000259" key="13">
    <source>
        <dbReference type="SMART" id="SM00963"/>
    </source>
</evidence>
<dbReference type="NCBIfam" id="TIGR00064">
    <property type="entry name" value="ftsY"/>
    <property type="match status" value="1"/>
</dbReference>
<dbReference type="GO" id="GO:0006614">
    <property type="term" value="P:SRP-dependent cotranslational protein targeting to membrane"/>
    <property type="evidence" value="ECO:0007669"/>
    <property type="project" value="InterPro"/>
</dbReference>
<reference evidence="15" key="1">
    <citation type="journal article" date="2014" name="Genome Announc.">
        <title>Complete Genome Sequence of Mycoplasma canadense Strain HAZ 360_1 from Bovine Mastitic Milk in Japan.</title>
        <authorList>
            <person name="Hata E."/>
        </authorList>
    </citation>
    <scope>NUCLEOTIDE SEQUENCE [LARGE SCALE GENOMIC DNA]</scope>
    <source>
        <strain evidence="15">HAZ360_1</strain>
    </source>
</reference>
<dbReference type="HOGENOM" id="CLU_009301_3_0_14"/>
<dbReference type="InterPro" id="IPR004390">
    <property type="entry name" value="SR_rcpt_FtsY"/>
</dbReference>
<dbReference type="InterPro" id="IPR003593">
    <property type="entry name" value="AAA+_ATPase"/>
</dbReference>
<name>A0A077L536_9BACT</name>
<evidence type="ECO:0000256" key="10">
    <source>
        <dbReference type="SAM" id="Coils"/>
    </source>
</evidence>
<dbReference type="Pfam" id="PF00448">
    <property type="entry name" value="SRP54"/>
    <property type="match status" value="1"/>
</dbReference>
<dbReference type="PANTHER" id="PTHR43134">
    <property type="entry name" value="SIGNAL RECOGNITION PARTICLE RECEPTOR SUBUNIT ALPHA"/>
    <property type="match status" value="1"/>
</dbReference>
<feature type="domain" description="AAA+ ATPase" evidence="11">
    <location>
        <begin position="149"/>
        <end position="330"/>
    </location>
</feature>
<dbReference type="Gene3D" id="1.20.120.140">
    <property type="entry name" value="Signal recognition particle SRP54, nucleotide-binding domain"/>
    <property type="match status" value="1"/>
</dbReference>
<dbReference type="SUPFAM" id="SSF47364">
    <property type="entry name" value="Domain of the SRP/SRP receptor G-proteins"/>
    <property type="match status" value="1"/>
</dbReference>
<keyword evidence="14" id="KW-0132">Cell division</keyword>
<evidence type="ECO:0000313" key="15">
    <source>
        <dbReference type="Proteomes" id="UP000031641"/>
    </source>
</evidence>
<keyword evidence="7 9" id="KW-0675">Receptor</keyword>
<evidence type="ECO:0000256" key="1">
    <source>
        <dbReference type="ARBA" id="ARBA00022475"/>
    </source>
</evidence>